<dbReference type="Proteomes" id="UP000242683">
    <property type="component" value="Unassembled WGS sequence"/>
</dbReference>
<evidence type="ECO:0000313" key="3">
    <source>
        <dbReference type="Proteomes" id="UP000242683"/>
    </source>
</evidence>
<dbReference type="RefSeq" id="WP_086653760.1">
    <property type="nucleotide sequence ID" value="NZ_JOPG01000020.1"/>
</dbReference>
<evidence type="ECO:0000256" key="1">
    <source>
        <dbReference type="SAM" id="MobiDB-lite"/>
    </source>
</evidence>
<dbReference type="OrthoDB" id="7226061at2"/>
<feature type="region of interest" description="Disordered" evidence="1">
    <location>
        <begin position="107"/>
        <end position="128"/>
    </location>
</feature>
<proteinExistence type="predicted"/>
<name>A0A1Y3G8B7_9PROT</name>
<comment type="caution">
    <text evidence="2">The sequence shown here is derived from an EMBL/GenBank/DDBJ whole genome shotgun (WGS) entry which is preliminary data.</text>
</comment>
<dbReference type="EMBL" id="JOPG01000020">
    <property type="protein sequence ID" value="OUJ05341.1"/>
    <property type="molecule type" value="Genomic_DNA"/>
</dbReference>
<sequence>MTTIALTPDQLLWKLAHMAADRANEAADEDEFWLNLGETTDLLKQIKDVLPKETEWSAYLTPSIVWHTAYSVGCRKQNKLGYNTKEAVVTHIDEVVKGLRKALLSTEETEKGPSGAPGKIYPNGMLSA</sequence>
<gene>
    <name evidence="2" type="ORF">HK23_06090</name>
</gene>
<reference evidence="3" key="1">
    <citation type="submission" date="2014-06" db="EMBL/GenBank/DDBJ databases">
        <authorList>
            <person name="Winans N.J."/>
            <person name="Newell P.D."/>
            <person name="Douglas A.E."/>
        </authorList>
    </citation>
    <scope>NUCLEOTIDE SEQUENCE [LARGE SCALE GENOMIC DNA]</scope>
    <source>
        <strain evidence="3">DsW_057</strain>
    </source>
</reference>
<dbReference type="AlphaFoldDB" id="A0A1Y3G8B7"/>
<protein>
    <submittedName>
        <fullName evidence="2">Uncharacterized protein</fullName>
    </submittedName>
</protein>
<organism evidence="2 3">
    <name type="scientific">Acetobacter malorum</name>
    <dbReference type="NCBI Taxonomy" id="178901"/>
    <lineage>
        <taxon>Bacteria</taxon>
        <taxon>Pseudomonadati</taxon>
        <taxon>Pseudomonadota</taxon>
        <taxon>Alphaproteobacteria</taxon>
        <taxon>Acetobacterales</taxon>
        <taxon>Acetobacteraceae</taxon>
        <taxon>Acetobacter</taxon>
    </lineage>
</organism>
<evidence type="ECO:0000313" key="2">
    <source>
        <dbReference type="EMBL" id="OUJ05341.1"/>
    </source>
</evidence>
<accession>A0A1Y3G8B7</accession>